<dbReference type="EMBL" id="JASWJB010000088">
    <property type="protein sequence ID" value="KAK2599187.1"/>
    <property type="molecule type" value="Genomic_DNA"/>
</dbReference>
<dbReference type="AlphaFoldDB" id="A0AAJ0CPM2"/>
<comment type="caution">
    <text evidence="1">The sequence shown here is derived from an EMBL/GenBank/DDBJ whole genome shotgun (WGS) entry which is preliminary data.</text>
</comment>
<evidence type="ECO:0000313" key="2">
    <source>
        <dbReference type="Proteomes" id="UP001251528"/>
    </source>
</evidence>
<reference evidence="1" key="1">
    <citation type="submission" date="2023-06" db="EMBL/GenBank/DDBJ databases">
        <title>Conoideocrella luteorostrata (Hypocreales: Clavicipitaceae), a potential biocontrol fungus for elongate hemlock scale in United States Christmas tree production areas.</title>
        <authorList>
            <person name="Barrett H."/>
            <person name="Lovett B."/>
            <person name="Macias A.M."/>
            <person name="Stajich J.E."/>
            <person name="Kasson M.T."/>
        </authorList>
    </citation>
    <scope>NUCLEOTIDE SEQUENCE</scope>
    <source>
        <strain evidence="1">ARSEF 14590</strain>
    </source>
</reference>
<sequence>MKIVAGWVLGLAFAAASVNGFLFSTSRFNLVDRKYDFSDVAGATWQGEALPGRSITLRGTLQEIRRSIAAVNPEFLAAYNETSEEIGSGLKKRWVRRHRDPETRGHMM</sequence>
<name>A0AAJ0CPM2_9HYPO</name>
<accession>A0AAJ0CPM2</accession>
<protein>
    <submittedName>
        <fullName evidence="1">Uncharacterized protein</fullName>
    </submittedName>
</protein>
<proteinExistence type="predicted"/>
<gene>
    <name evidence="1" type="ORF">QQS21_005378</name>
</gene>
<dbReference type="Proteomes" id="UP001251528">
    <property type="component" value="Unassembled WGS sequence"/>
</dbReference>
<evidence type="ECO:0000313" key="1">
    <source>
        <dbReference type="EMBL" id="KAK2599187.1"/>
    </source>
</evidence>
<organism evidence="1 2">
    <name type="scientific">Conoideocrella luteorostrata</name>
    <dbReference type="NCBI Taxonomy" id="1105319"/>
    <lineage>
        <taxon>Eukaryota</taxon>
        <taxon>Fungi</taxon>
        <taxon>Dikarya</taxon>
        <taxon>Ascomycota</taxon>
        <taxon>Pezizomycotina</taxon>
        <taxon>Sordariomycetes</taxon>
        <taxon>Hypocreomycetidae</taxon>
        <taxon>Hypocreales</taxon>
        <taxon>Clavicipitaceae</taxon>
        <taxon>Conoideocrella</taxon>
    </lineage>
</organism>
<keyword evidence="2" id="KW-1185">Reference proteome</keyword>